<dbReference type="SUPFAM" id="SSF54909">
    <property type="entry name" value="Dimeric alpha+beta barrel"/>
    <property type="match status" value="1"/>
</dbReference>
<dbReference type="InterPro" id="IPR007138">
    <property type="entry name" value="ABM_dom"/>
</dbReference>
<dbReference type="Proteomes" id="UP000710849">
    <property type="component" value="Unassembled WGS sequence"/>
</dbReference>
<dbReference type="AlphaFoldDB" id="A0A9P5LNI4"/>
<dbReference type="Pfam" id="PF03992">
    <property type="entry name" value="ABM"/>
    <property type="match status" value="1"/>
</dbReference>
<evidence type="ECO:0000313" key="2">
    <source>
        <dbReference type="EMBL" id="KAF7932088.1"/>
    </source>
</evidence>
<comment type="caution">
    <text evidence="2">The sequence shown here is derived from an EMBL/GenBank/DDBJ whole genome shotgun (WGS) entry which is preliminary data.</text>
</comment>
<dbReference type="RefSeq" id="XP_038729637.1">
    <property type="nucleotide sequence ID" value="XM_038879624.1"/>
</dbReference>
<gene>
    <name evidence="2" type="ORF">EAE97_009109</name>
</gene>
<evidence type="ECO:0000313" key="3">
    <source>
        <dbReference type="Proteomes" id="UP000710849"/>
    </source>
</evidence>
<proteinExistence type="predicted"/>
<protein>
    <recommendedName>
        <fullName evidence="1">ABM domain-containing protein</fullName>
    </recommendedName>
</protein>
<dbReference type="GeneID" id="62152697"/>
<feature type="domain" description="ABM" evidence="1">
    <location>
        <begin position="41"/>
        <end position="105"/>
    </location>
</feature>
<keyword evidence="3" id="KW-1185">Reference proteome</keyword>
<dbReference type="Gene3D" id="3.30.70.100">
    <property type="match status" value="2"/>
</dbReference>
<dbReference type="EMBL" id="RCSW01000020">
    <property type="protein sequence ID" value="KAF7932088.1"/>
    <property type="molecule type" value="Genomic_DNA"/>
</dbReference>
<organism evidence="2 3">
    <name type="scientific">Botrytis byssoidea</name>
    <dbReference type="NCBI Taxonomy" id="139641"/>
    <lineage>
        <taxon>Eukaryota</taxon>
        <taxon>Fungi</taxon>
        <taxon>Dikarya</taxon>
        <taxon>Ascomycota</taxon>
        <taxon>Pezizomycotina</taxon>
        <taxon>Leotiomycetes</taxon>
        <taxon>Helotiales</taxon>
        <taxon>Sclerotiniaceae</taxon>
        <taxon>Botrytis</taxon>
    </lineage>
</organism>
<sequence length="248" mass="26956">MAMRSVVSGPEFDGPVTEMVRIGLRGEIGGGDLEGEGEGEAEEAEEAARIWRETLDTIAAQKGCTNSYYGGTLEDDGVLIWCIDWTSLAPHKAFMDSPAYPAFLENLQPIMGSVEIIHASKLDVVDAIAKGSAGQKGGVMEVATFFNVEDVFLEGVENFKTAIRKLHSEKKIAGFLGVIDSGEVIEKIAKNKEAMEEEKGRALIIMLGWESKEAHMAFRETKEFADSIGFLRKGTSGADMFHVAFKNA</sequence>
<accession>A0A9P5LNI4</accession>
<dbReference type="InterPro" id="IPR011008">
    <property type="entry name" value="Dimeric_a/b-barrel"/>
</dbReference>
<reference evidence="2 3" key="1">
    <citation type="journal article" date="2020" name="Genome Biol. Evol.">
        <title>Comparative genomics of Sclerotiniaceae.</title>
        <authorList>
            <person name="Valero Jimenez C.A."/>
            <person name="Steentjes M."/>
            <person name="Scholten O.E."/>
            <person name="Van Kan J.A.L."/>
        </authorList>
    </citation>
    <scope>NUCLEOTIDE SEQUENCE [LARGE SCALE GENOMIC DNA]</scope>
    <source>
        <strain evidence="2 3">MUCL 94</strain>
    </source>
</reference>
<evidence type="ECO:0000259" key="1">
    <source>
        <dbReference type="Pfam" id="PF03992"/>
    </source>
</evidence>
<name>A0A9P5LNI4_9HELO</name>